<comment type="caution">
    <text evidence="1">The sequence shown here is derived from an EMBL/GenBank/DDBJ whole genome shotgun (WGS) entry which is preliminary data.</text>
</comment>
<accession>A0A9P0TQX3</accession>
<gene>
    <name evidence="1" type="ORF">PIBRA_LOCUS12001</name>
</gene>
<keyword evidence="2" id="KW-1185">Reference proteome</keyword>
<protein>
    <submittedName>
        <fullName evidence="1">Uncharacterized protein</fullName>
    </submittedName>
</protein>
<evidence type="ECO:0000313" key="1">
    <source>
        <dbReference type="EMBL" id="CAH4036158.1"/>
    </source>
</evidence>
<organism evidence="1 2">
    <name type="scientific">Pieris brassicae</name>
    <name type="common">White butterfly</name>
    <name type="synonym">Large white butterfly</name>
    <dbReference type="NCBI Taxonomy" id="7116"/>
    <lineage>
        <taxon>Eukaryota</taxon>
        <taxon>Metazoa</taxon>
        <taxon>Ecdysozoa</taxon>
        <taxon>Arthropoda</taxon>
        <taxon>Hexapoda</taxon>
        <taxon>Insecta</taxon>
        <taxon>Pterygota</taxon>
        <taxon>Neoptera</taxon>
        <taxon>Endopterygota</taxon>
        <taxon>Lepidoptera</taxon>
        <taxon>Glossata</taxon>
        <taxon>Ditrysia</taxon>
        <taxon>Papilionoidea</taxon>
        <taxon>Pieridae</taxon>
        <taxon>Pierinae</taxon>
        <taxon>Pieris</taxon>
    </lineage>
</organism>
<sequence length="116" mass="13161">MASEDARTLSAAPALTAVSGVAAVSAVPAVSVTADDPERTCACAGWPRRQPPVHEILRPKPRRIEVKSKNTQELFEYLIINLRLPAKEVHILYCTYWMMSKIFKFLEFFEDQKQIR</sequence>
<reference evidence="1" key="1">
    <citation type="submission" date="2022-05" db="EMBL/GenBank/DDBJ databases">
        <authorList>
            <person name="Okamura Y."/>
        </authorList>
    </citation>
    <scope>NUCLEOTIDE SEQUENCE</scope>
</reference>
<evidence type="ECO:0000313" key="2">
    <source>
        <dbReference type="Proteomes" id="UP001152562"/>
    </source>
</evidence>
<name>A0A9P0TQX3_PIEBR</name>
<proteinExistence type="predicted"/>
<dbReference type="AlphaFoldDB" id="A0A9P0TQX3"/>
<dbReference type="EMBL" id="CALOZG010000053">
    <property type="protein sequence ID" value="CAH4036158.1"/>
    <property type="molecule type" value="Genomic_DNA"/>
</dbReference>
<dbReference type="Proteomes" id="UP001152562">
    <property type="component" value="Unassembled WGS sequence"/>
</dbReference>